<feature type="repeat" description="NHL" evidence="3">
    <location>
        <begin position="496"/>
        <end position="524"/>
    </location>
</feature>
<dbReference type="RefSeq" id="XP_022316803.1">
    <property type="nucleotide sequence ID" value="XM_022461095.1"/>
</dbReference>
<dbReference type="GO" id="GO:0061630">
    <property type="term" value="F:ubiquitin protein ligase activity"/>
    <property type="evidence" value="ECO:0007669"/>
    <property type="project" value="TreeGrafter"/>
</dbReference>
<feature type="region of interest" description="Disordered" evidence="4">
    <location>
        <begin position="254"/>
        <end position="297"/>
    </location>
</feature>
<dbReference type="KEGG" id="cvn:111120378"/>
<dbReference type="AlphaFoldDB" id="A0A8B8CLU0"/>
<evidence type="ECO:0000313" key="6">
    <source>
        <dbReference type="Proteomes" id="UP000694844"/>
    </source>
</evidence>
<dbReference type="Gene3D" id="2.120.10.30">
    <property type="entry name" value="TolB, C-terminal domain"/>
    <property type="match status" value="1"/>
</dbReference>
<feature type="compositionally biased region" description="Polar residues" evidence="4">
    <location>
        <begin position="284"/>
        <end position="295"/>
    </location>
</feature>
<proteinExistence type="predicted"/>
<keyword evidence="6" id="KW-1185">Reference proteome</keyword>
<accession>A0A8B8CLU0</accession>
<sequence>MDPQYKVLDAIQCALCETPIPTMHCDICHINLCKACVGEHISDELTNHKIVSFSKLGELNKSIYPESQKCATNLIVLRADFRKNSQELKTNLIKKGEALHTEIDTIIQVMKSDIDDMDTQHIAAIDSQEDRLNHKITEITQVIQDLENLLETDDVKLVYDYTSRNDEFRNVQTQFNLTLPTFTPKKINTEEIHEQITSLLDQILTIPAKQLGGHTTIKKEHGGPIETQNASSSPSIKQLIDDAAITTEKYPDPIKIPGAVSSSPDRPLIDDQAIPTEKIDGPKKTTSSVPSNSPPDRQFFDDPRILADIKIQYGKHELNTLLCRSESEVWTCGLYDNFIRFYNLQGELLRSIEIKPGTSAWNFAVNRDNDLVFADYKKNSINIVRENEIQTLIRITGWKPLYLCSTSSGDFLVFMKSEDGKQAKVVRYSGSTEKQSIQWDDGGKPFYTPHSVKYLCENKNFDICVADYAAYAVVVISAAGKLRFRYIGQTLTSCILPRGLTTDSQGNILIADYLNNTIHIIDQTGNLLRYIDNCGLQQPCDLCVDSRDNLFVGEKNTGKVIKIHFYK</sequence>
<evidence type="ECO:0000259" key="5">
    <source>
        <dbReference type="PROSITE" id="PS50119"/>
    </source>
</evidence>
<protein>
    <submittedName>
        <fullName evidence="7">Uncharacterized protein LOC111120378</fullName>
    </submittedName>
</protein>
<dbReference type="PANTHER" id="PTHR24104">
    <property type="entry name" value="E3 UBIQUITIN-PROTEIN LIGASE NHLRC1-RELATED"/>
    <property type="match status" value="1"/>
</dbReference>
<dbReference type="GO" id="GO:0008270">
    <property type="term" value="F:zinc ion binding"/>
    <property type="evidence" value="ECO:0007669"/>
    <property type="project" value="UniProtKB-KW"/>
</dbReference>
<feature type="compositionally biased region" description="Polar residues" evidence="4">
    <location>
        <begin position="226"/>
        <end position="235"/>
    </location>
</feature>
<dbReference type="InterPro" id="IPR050952">
    <property type="entry name" value="TRIM-NHL_E3_ligases"/>
</dbReference>
<dbReference type="Proteomes" id="UP000694844">
    <property type="component" value="Chromosome 2"/>
</dbReference>
<reference evidence="7" key="1">
    <citation type="submission" date="2025-08" db="UniProtKB">
        <authorList>
            <consortium name="RefSeq"/>
        </authorList>
    </citation>
    <scope>IDENTIFICATION</scope>
    <source>
        <tissue evidence="7">Whole sample</tissue>
    </source>
</reference>
<evidence type="ECO:0000256" key="1">
    <source>
        <dbReference type="ARBA" id="ARBA00022737"/>
    </source>
</evidence>
<feature type="domain" description="B box-type" evidence="5">
    <location>
        <begin position="8"/>
        <end position="53"/>
    </location>
</feature>
<evidence type="ECO:0000256" key="4">
    <source>
        <dbReference type="SAM" id="MobiDB-lite"/>
    </source>
</evidence>
<evidence type="ECO:0000256" key="2">
    <source>
        <dbReference type="PROSITE-ProRule" id="PRU00024"/>
    </source>
</evidence>
<name>A0A8B8CLU0_CRAVI</name>
<dbReference type="SUPFAM" id="SSF63829">
    <property type="entry name" value="Calcium-dependent phosphotriesterase"/>
    <property type="match status" value="1"/>
</dbReference>
<dbReference type="GeneID" id="111120378"/>
<dbReference type="OrthoDB" id="10006525at2759"/>
<dbReference type="InterPro" id="IPR011042">
    <property type="entry name" value="6-blade_b-propeller_TolB-like"/>
</dbReference>
<dbReference type="GO" id="GO:0043161">
    <property type="term" value="P:proteasome-mediated ubiquitin-dependent protein catabolic process"/>
    <property type="evidence" value="ECO:0007669"/>
    <property type="project" value="TreeGrafter"/>
</dbReference>
<keyword evidence="1" id="KW-0677">Repeat</keyword>
<feature type="region of interest" description="Disordered" evidence="4">
    <location>
        <begin position="216"/>
        <end position="235"/>
    </location>
</feature>
<keyword evidence="2" id="KW-0863">Zinc-finger</keyword>
<dbReference type="PANTHER" id="PTHR24104:SF25">
    <property type="entry name" value="PROTEIN LIN-41"/>
    <property type="match status" value="1"/>
</dbReference>
<evidence type="ECO:0000256" key="3">
    <source>
        <dbReference type="PROSITE-ProRule" id="PRU00504"/>
    </source>
</evidence>
<dbReference type="InterPro" id="IPR001258">
    <property type="entry name" value="NHL_repeat"/>
</dbReference>
<gene>
    <name evidence="7" type="primary">LOC111120378</name>
</gene>
<organism evidence="6 7">
    <name type="scientific">Crassostrea virginica</name>
    <name type="common">Eastern oyster</name>
    <dbReference type="NCBI Taxonomy" id="6565"/>
    <lineage>
        <taxon>Eukaryota</taxon>
        <taxon>Metazoa</taxon>
        <taxon>Spiralia</taxon>
        <taxon>Lophotrochozoa</taxon>
        <taxon>Mollusca</taxon>
        <taxon>Bivalvia</taxon>
        <taxon>Autobranchia</taxon>
        <taxon>Pteriomorphia</taxon>
        <taxon>Ostreida</taxon>
        <taxon>Ostreoidea</taxon>
        <taxon>Ostreidae</taxon>
        <taxon>Crassostrea</taxon>
    </lineage>
</organism>
<dbReference type="PROSITE" id="PS50119">
    <property type="entry name" value="ZF_BBOX"/>
    <property type="match status" value="1"/>
</dbReference>
<dbReference type="GO" id="GO:0000209">
    <property type="term" value="P:protein polyubiquitination"/>
    <property type="evidence" value="ECO:0007669"/>
    <property type="project" value="TreeGrafter"/>
</dbReference>
<evidence type="ECO:0000313" key="7">
    <source>
        <dbReference type="RefSeq" id="XP_022316803.1"/>
    </source>
</evidence>
<dbReference type="InterPro" id="IPR000315">
    <property type="entry name" value="Znf_B-box"/>
</dbReference>
<keyword evidence="2" id="KW-0862">Zinc</keyword>
<keyword evidence="2" id="KW-0479">Metal-binding</keyword>
<dbReference type="PROSITE" id="PS51125">
    <property type="entry name" value="NHL"/>
    <property type="match status" value="1"/>
</dbReference>